<dbReference type="PANTHER" id="PTHR11706:SF33">
    <property type="entry name" value="NATURAL RESISTANCE-ASSOCIATED MACROPHAGE PROTEIN 2"/>
    <property type="match status" value="1"/>
</dbReference>
<dbReference type="STRING" id="857265.WG78_06180"/>
<evidence type="ECO:0000256" key="6">
    <source>
        <dbReference type="ARBA" id="ARBA00023136"/>
    </source>
</evidence>
<organism evidence="8 9">
    <name type="scientific">Amantichitinum ursilacus</name>
    <dbReference type="NCBI Taxonomy" id="857265"/>
    <lineage>
        <taxon>Bacteria</taxon>
        <taxon>Pseudomonadati</taxon>
        <taxon>Pseudomonadota</taxon>
        <taxon>Betaproteobacteria</taxon>
        <taxon>Neisseriales</taxon>
        <taxon>Chitinibacteraceae</taxon>
        <taxon>Amantichitinum</taxon>
    </lineage>
</organism>
<dbReference type="GO" id="GO:0034755">
    <property type="term" value="P:iron ion transmembrane transport"/>
    <property type="evidence" value="ECO:0007669"/>
    <property type="project" value="TreeGrafter"/>
</dbReference>
<comment type="subcellular location">
    <subcellularLocation>
        <location evidence="1">Membrane</location>
        <topology evidence="1">Multi-pass membrane protein</topology>
    </subcellularLocation>
</comment>
<evidence type="ECO:0000313" key="8">
    <source>
        <dbReference type="EMBL" id="KPC54215.1"/>
    </source>
</evidence>
<proteinExistence type="predicted"/>
<reference evidence="8 9" key="1">
    <citation type="submission" date="2015-07" db="EMBL/GenBank/DDBJ databases">
        <title>Draft genome sequence of the Amantichitinum ursilacus IGB-41, a new chitin-degrading bacterium.</title>
        <authorList>
            <person name="Kirstahler P."/>
            <person name="Guenther M."/>
            <person name="Grumaz C."/>
            <person name="Rupp S."/>
            <person name="Zibek S."/>
            <person name="Sohn K."/>
        </authorList>
    </citation>
    <scope>NUCLEOTIDE SEQUENCE [LARGE SCALE GENOMIC DNA]</scope>
    <source>
        <strain evidence="8 9">IGB-41</strain>
    </source>
</reference>
<dbReference type="GO" id="GO:0015293">
    <property type="term" value="F:symporter activity"/>
    <property type="evidence" value="ECO:0007669"/>
    <property type="project" value="UniProtKB-KW"/>
</dbReference>
<keyword evidence="3 7" id="KW-0812">Transmembrane</keyword>
<evidence type="ECO:0000256" key="3">
    <source>
        <dbReference type="ARBA" id="ARBA00022692"/>
    </source>
</evidence>
<dbReference type="AlphaFoldDB" id="A0A0N0GQ14"/>
<dbReference type="OrthoDB" id="9787548at2"/>
<feature type="transmembrane region" description="Helical" evidence="7">
    <location>
        <begin position="361"/>
        <end position="381"/>
    </location>
</feature>
<dbReference type="RefSeq" id="WP_053936906.1">
    <property type="nucleotide sequence ID" value="NZ_LAQT01000003.1"/>
</dbReference>
<feature type="transmembrane region" description="Helical" evidence="7">
    <location>
        <begin position="289"/>
        <end position="317"/>
    </location>
</feature>
<evidence type="ECO:0000256" key="7">
    <source>
        <dbReference type="SAM" id="Phobius"/>
    </source>
</evidence>
<dbReference type="PATRIC" id="fig|857265.3.peg.1266"/>
<evidence type="ECO:0000256" key="5">
    <source>
        <dbReference type="ARBA" id="ARBA00022989"/>
    </source>
</evidence>
<keyword evidence="4" id="KW-0769">Symport</keyword>
<keyword evidence="9" id="KW-1185">Reference proteome</keyword>
<dbReference type="Proteomes" id="UP000037939">
    <property type="component" value="Unassembled WGS sequence"/>
</dbReference>
<name>A0A0N0GQ14_9NEIS</name>
<protein>
    <submittedName>
        <fullName evidence="8">Divalent metal cation transporter MntH</fullName>
    </submittedName>
</protein>
<sequence>MGAPSGIRKFLGQLGPGVITGASDDDPSGIATYSQAGAAYRFDTLWTLLFSFPLMYAIQAISARIGRTTGHGLATNLRRHYPGWLFYCIVAPMAVANVINIGADLAAMGDAAALLAGKHGKEAFTLGFGLLCLALILLVPYSRYANVLKWLTLSLFAYIAVLFTVQIPWGTVAQATLLPAMHLDSKYITVVVAILGTTISPYLFFWQASQEVEEIRKEPLRDPLIHAPEQAPAELSRIRIDTLVGMGFSTVIAYCIMVSTAATLNMHGVTDIQTTAQAAEALRPVAGRFAFWLFAGGLIGTGLLGVPILAASAAYGIAGTFRWKNSLEHKPLQAPQFYTALALAILLGMAMNIVHIDPIKALFWSAVINGVVAVPVMWILMLLSANRNAMGDFTVHGSLRWLGWLATLAMAAAVVAMFVFM</sequence>
<feature type="transmembrane region" description="Helical" evidence="7">
    <location>
        <begin position="84"/>
        <end position="103"/>
    </location>
</feature>
<feature type="transmembrane region" description="Helical" evidence="7">
    <location>
        <begin position="187"/>
        <end position="206"/>
    </location>
</feature>
<comment type="caution">
    <text evidence="8">The sequence shown here is derived from an EMBL/GenBank/DDBJ whole genome shotgun (WGS) entry which is preliminary data.</text>
</comment>
<dbReference type="GO" id="GO:0015086">
    <property type="term" value="F:cadmium ion transmembrane transporter activity"/>
    <property type="evidence" value="ECO:0007669"/>
    <property type="project" value="TreeGrafter"/>
</dbReference>
<evidence type="ECO:0000256" key="1">
    <source>
        <dbReference type="ARBA" id="ARBA00004141"/>
    </source>
</evidence>
<keyword evidence="2" id="KW-0813">Transport</keyword>
<feature type="transmembrane region" description="Helical" evidence="7">
    <location>
        <begin position="148"/>
        <end position="167"/>
    </location>
</feature>
<feature type="transmembrane region" description="Helical" evidence="7">
    <location>
        <begin position="123"/>
        <end position="141"/>
    </location>
</feature>
<dbReference type="InterPro" id="IPR001046">
    <property type="entry name" value="NRAMP_fam"/>
</dbReference>
<dbReference type="GO" id="GO:0005384">
    <property type="term" value="F:manganese ion transmembrane transporter activity"/>
    <property type="evidence" value="ECO:0007669"/>
    <property type="project" value="TreeGrafter"/>
</dbReference>
<keyword evidence="6 7" id="KW-0472">Membrane</keyword>
<dbReference type="GO" id="GO:0005886">
    <property type="term" value="C:plasma membrane"/>
    <property type="evidence" value="ECO:0007669"/>
    <property type="project" value="TreeGrafter"/>
</dbReference>
<keyword evidence="5 7" id="KW-1133">Transmembrane helix</keyword>
<feature type="transmembrane region" description="Helical" evidence="7">
    <location>
        <begin position="44"/>
        <end position="63"/>
    </location>
</feature>
<dbReference type="PANTHER" id="PTHR11706">
    <property type="entry name" value="SOLUTE CARRIER PROTEIN FAMILY 11 MEMBER"/>
    <property type="match status" value="1"/>
</dbReference>
<evidence type="ECO:0000313" key="9">
    <source>
        <dbReference type="Proteomes" id="UP000037939"/>
    </source>
</evidence>
<feature type="transmembrane region" description="Helical" evidence="7">
    <location>
        <begin position="401"/>
        <end position="420"/>
    </location>
</feature>
<gene>
    <name evidence="8" type="primary">mntH_2</name>
    <name evidence="8" type="ORF">WG78_06180</name>
</gene>
<feature type="transmembrane region" description="Helical" evidence="7">
    <location>
        <begin position="337"/>
        <end position="354"/>
    </location>
</feature>
<evidence type="ECO:0000256" key="2">
    <source>
        <dbReference type="ARBA" id="ARBA00022448"/>
    </source>
</evidence>
<accession>A0A0N0GQ14</accession>
<dbReference type="EMBL" id="LAQT01000003">
    <property type="protein sequence ID" value="KPC54215.1"/>
    <property type="molecule type" value="Genomic_DNA"/>
</dbReference>
<evidence type="ECO:0000256" key="4">
    <source>
        <dbReference type="ARBA" id="ARBA00022847"/>
    </source>
</evidence>
<dbReference type="Pfam" id="PF01566">
    <property type="entry name" value="Nramp"/>
    <property type="match status" value="1"/>
</dbReference>